<dbReference type="InterPro" id="IPR051797">
    <property type="entry name" value="TrmB-like"/>
</dbReference>
<accession>A0ABW2WU84</accession>
<organism evidence="1 2">
    <name type="scientific">Streptomyces sanglieri</name>
    <dbReference type="NCBI Taxonomy" id="193460"/>
    <lineage>
        <taxon>Bacteria</taxon>
        <taxon>Bacillati</taxon>
        <taxon>Actinomycetota</taxon>
        <taxon>Actinomycetes</taxon>
        <taxon>Kitasatosporales</taxon>
        <taxon>Streptomycetaceae</taxon>
        <taxon>Streptomyces</taxon>
    </lineage>
</organism>
<evidence type="ECO:0000313" key="1">
    <source>
        <dbReference type="EMBL" id="MFD0625012.1"/>
    </source>
</evidence>
<gene>
    <name evidence="1" type="ORF">ACFQ2K_21900</name>
</gene>
<evidence type="ECO:0000313" key="2">
    <source>
        <dbReference type="Proteomes" id="UP001596915"/>
    </source>
</evidence>
<name>A0ABW2WU84_9ACTN</name>
<evidence type="ECO:0008006" key="3">
    <source>
        <dbReference type="Google" id="ProtNLM"/>
    </source>
</evidence>
<dbReference type="InterPro" id="IPR036388">
    <property type="entry name" value="WH-like_DNA-bd_sf"/>
</dbReference>
<reference evidence="2" key="1">
    <citation type="journal article" date="2019" name="Int. J. Syst. Evol. Microbiol.">
        <title>The Global Catalogue of Microorganisms (GCM) 10K type strain sequencing project: providing services to taxonomists for standard genome sequencing and annotation.</title>
        <authorList>
            <consortium name="The Broad Institute Genomics Platform"/>
            <consortium name="The Broad Institute Genome Sequencing Center for Infectious Disease"/>
            <person name="Wu L."/>
            <person name="Ma J."/>
        </authorList>
    </citation>
    <scope>NUCLEOTIDE SEQUENCE [LARGE SCALE GENOMIC DNA]</scope>
    <source>
        <strain evidence="2">JCM 12607</strain>
    </source>
</reference>
<keyword evidence="2" id="KW-1185">Reference proteome</keyword>
<dbReference type="PANTHER" id="PTHR34293">
    <property type="entry name" value="HTH-TYPE TRANSCRIPTIONAL REGULATOR TRMBL2"/>
    <property type="match status" value="1"/>
</dbReference>
<proteinExistence type="predicted"/>
<dbReference type="Proteomes" id="UP001596915">
    <property type="component" value="Unassembled WGS sequence"/>
</dbReference>
<comment type="caution">
    <text evidence="1">The sequence shown here is derived from an EMBL/GenBank/DDBJ whole genome shotgun (WGS) entry which is preliminary data.</text>
</comment>
<dbReference type="PANTHER" id="PTHR34293:SF1">
    <property type="entry name" value="HTH-TYPE TRANSCRIPTIONAL REGULATOR TRMBL2"/>
    <property type="match status" value="1"/>
</dbReference>
<dbReference type="EMBL" id="JBHTGL010000008">
    <property type="protein sequence ID" value="MFD0625012.1"/>
    <property type="molecule type" value="Genomic_DNA"/>
</dbReference>
<sequence length="198" mass="21208">MIQGELRDLGLAEAEQHVYEALLTGKAADAQELAALLDMAPEPLAAALGRLTEHGFALPGPPGEPDALPRAATPAGAIRALIHRRQAELHLRSAELEQLRMNADRLAGQLMSGSPTAPEDGIEVLVGPQAIGERAEYLLASAEQEVAILDRPPYVKGQPREEVRTRRAWTSGRCSTGAYRYGRCWTGRASATPAGCVR</sequence>
<dbReference type="Gene3D" id="1.10.10.10">
    <property type="entry name" value="Winged helix-like DNA-binding domain superfamily/Winged helix DNA-binding domain"/>
    <property type="match status" value="1"/>
</dbReference>
<protein>
    <recommendedName>
        <fullName evidence="3">Transcription regulator TrmB N-terminal domain-containing protein</fullName>
    </recommendedName>
</protein>